<keyword evidence="5" id="KW-1185">Reference proteome</keyword>
<evidence type="ECO:0000256" key="1">
    <source>
        <dbReference type="ARBA" id="ARBA00022737"/>
    </source>
</evidence>
<dbReference type="PANTHER" id="PTHR11242:SF0">
    <property type="entry name" value="TPR_REGION DOMAIN-CONTAINING PROTEIN"/>
    <property type="match status" value="1"/>
</dbReference>
<dbReference type="InterPro" id="IPR011990">
    <property type="entry name" value="TPR-like_helical_dom_sf"/>
</dbReference>
<dbReference type="Proteomes" id="UP000789390">
    <property type="component" value="Unassembled WGS sequence"/>
</dbReference>
<accession>A0A8J2RVT2</accession>
<dbReference type="Gene3D" id="3.10.50.40">
    <property type="match status" value="1"/>
</dbReference>
<proteinExistence type="predicted"/>
<evidence type="ECO:0000256" key="3">
    <source>
        <dbReference type="SAM" id="MobiDB-lite"/>
    </source>
</evidence>
<dbReference type="InterPro" id="IPR039663">
    <property type="entry name" value="AIP/AIPL1/TTC9"/>
</dbReference>
<dbReference type="Gene3D" id="1.25.40.10">
    <property type="entry name" value="Tetratricopeptide repeat domain"/>
    <property type="match status" value="1"/>
</dbReference>
<keyword evidence="1" id="KW-0677">Repeat</keyword>
<evidence type="ECO:0000313" key="5">
    <source>
        <dbReference type="Proteomes" id="UP000789390"/>
    </source>
</evidence>
<feature type="compositionally biased region" description="Polar residues" evidence="3">
    <location>
        <begin position="241"/>
        <end position="252"/>
    </location>
</feature>
<dbReference type="SUPFAM" id="SSF48452">
    <property type="entry name" value="TPR-like"/>
    <property type="match status" value="1"/>
</dbReference>
<dbReference type="EMBL" id="CAKKLH010000268">
    <property type="protein sequence ID" value="CAH0107339.1"/>
    <property type="molecule type" value="Genomic_DNA"/>
</dbReference>
<dbReference type="InterPro" id="IPR046357">
    <property type="entry name" value="PPIase_dom_sf"/>
</dbReference>
<comment type="caution">
    <text evidence="4">The sequence shown here is derived from an EMBL/GenBank/DDBJ whole genome shotgun (WGS) entry which is preliminary data.</text>
</comment>
<feature type="region of interest" description="Disordered" evidence="3">
    <location>
        <begin position="231"/>
        <end position="252"/>
    </location>
</feature>
<dbReference type="OrthoDB" id="5829758at2759"/>
<evidence type="ECO:0000256" key="2">
    <source>
        <dbReference type="ARBA" id="ARBA00022803"/>
    </source>
</evidence>
<organism evidence="4 5">
    <name type="scientific">Daphnia galeata</name>
    <dbReference type="NCBI Taxonomy" id="27404"/>
    <lineage>
        <taxon>Eukaryota</taxon>
        <taxon>Metazoa</taxon>
        <taxon>Ecdysozoa</taxon>
        <taxon>Arthropoda</taxon>
        <taxon>Crustacea</taxon>
        <taxon>Branchiopoda</taxon>
        <taxon>Diplostraca</taxon>
        <taxon>Cladocera</taxon>
        <taxon>Anomopoda</taxon>
        <taxon>Daphniidae</taxon>
        <taxon>Daphnia</taxon>
    </lineage>
</organism>
<keyword evidence="2" id="KW-0802">TPR repeat</keyword>
<protein>
    <submittedName>
        <fullName evidence="4">Uncharacterized protein</fullName>
    </submittedName>
</protein>
<sequence length="252" mass="28619">MTIESGTSVDGGKDVDAGSCKKKNKPLVAKTLREAYAKDKPKNHEHTSPHCCGAMALVNGPKLGYDDLNHLMEKPSDYLFRIGNFSYSAELLGVDLPQSYKKETWQMDENERLNALPRLRLEGNELYQNKKNDEASKIYAQAIGIIEQLQLKEKQGEPEWQALADMKIPFLLNYSQCQLLMGNYYEVIEQCSQVLIQPPNNVKALFRRGMAHLNAWNPNEAKNDFEKAALQTRRNDKSRQRSQQITSLGLSD</sequence>
<evidence type="ECO:0000313" key="4">
    <source>
        <dbReference type="EMBL" id="CAH0107339.1"/>
    </source>
</evidence>
<dbReference type="GO" id="GO:0003755">
    <property type="term" value="F:peptidyl-prolyl cis-trans isomerase activity"/>
    <property type="evidence" value="ECO:0007669"/>
    <property type="project" value="InterPro"/>
</dbReference>
<name>A0A8J2RVT2_9CRUS</name>
<gene>
    <name evidence="4" type="ORF">DGAL_LOCUS10631</name>
</gene>
<dbReference type="PANTHER" id="PTHR11242">
    <property type="entry name" value="ARYL HYDROCARBON RECEPTOR INTERACTING PROTEIN RELATED"/>
    <property type="match status" value="1"/>
</dbReference>
<dbReference type="AlphaFoldDB" id="A0A8J2RVT2"/>
<reference evidence="4" key="1">
    <citation type="submission" date="2021-11" db="EMBL/GenBank/DDBJ databases">
        <authorList>
            <person name="Schell T."/>
        </authorList>
    </citation>
    <scope>NUCLEOTIDE SEQUENCE</scope>
    <source>
        <strain evidence="4">M5</strain>
    </source>
</reference>